<dbReference type="AlphaFoldDB" id="A0A8T3A3Q6"/>
<evidence type="ECO:0008006" key="3">
    <source>
        <dbReference type="Google" id="ProtNLM"/>
    </source>
</evidence>
<comment type="caution">
    <text evidence="1">The sequence shown here is derived from an EMBL/GenBank/DDBJ whole genome shotgun (WGS) entry which is preliminary data.</text>
</comment>
<evidence type="ECO:0000313" key="2">
    <source>
        <dbReference type="Proteomes" id="UP000829196"/>
    </source>
</evidence>
<accession>A0A8T3A3Q6</accession>
<evidence type="ECO:0000313" key="1">
    <source>
        <dbReference type="EMBL" id="KAI0488976.1"/>
    </source>
</evidence>
<gene>
    <name evidence="1" type="ORF">KFK09_028817</name>
</gene>
<protein>
    <recommendedName>
        <fullName evidence="3">Retrovirus-related Pol polyprotein from transposon TNT 1-94</fullName>
    </recommendedName>
</protein>
<proteinExistence type="predicted"/>
<dbReference type="OrthoDB" id="1699318at2759"/>
<dbReference type="Proteomes" id="UP000829196">
    <property type="component" value="Unassembled WGS sequence"/>
</dbReference>
<name>A0A8T3A3Q6_DENNO</name>
<keyword evidence="2" id="KW-1185">Reference proteome</keyword>
<sequence>MCSTISTSIIPCVVNLDSIAEIWSTLETRFQSSNRSKVIQLKNSLHNIALKNQPVTQYLTKIKVLVDQISASVSSVDNEDVILYILNGLPQSYQSFKTAIRTMLNPISLDQLYPLLLSEEINIAADTVRSAPLNDPQTALFIPRSRGRRARGRNYNNINNATRSKSNPNANVICQICSKRGHVATTCWHRLDQNYGQSHATDTHRALAAQIEIPPSN</sequence>
<dbReference type="EMBL" id="JAGYWB010000019">
    <property type="protein sequence ID" value="KAI0488976.1"/>
    <property type="molecule type" value="Genomic_DNA"/>
</dbReference>
<dbReference type="SMR" id="A0A8T3A3Q6"/>
<reference evidence="1" key="1">
    <citation type="journal article" date="2022" name="Front. Genet.">
        <title>Chromosome-Scale Assembly of the Dendrobium nobile Genome Provides Insights Into the Molecular Mechanism of the Biosynthesis of the Medicinal Active Ingredient of Dendrobium.</title>
        <authorList>
            <person name="Xu Q."/>
            <person name="Niu S.-C."/>
            <person name="Li K.-L."/>
            <person name="Zheng P.-J."/>
            <person name="Zhang X.-J."/>
            <person name="Jia Y."/>
            <person name="Liu Y."/>
            <person name="Niu Y.-X."/>
            <person name="Yu L.-H."/>
            <person name="Chen D.-F."/>
            <person name="Zhang G.-Q."/>
        </authorList>
    </citation>
    <scope>NUCLEOTIDE SEQUENCE</scope>
    <source>
        <tissue evidence="1">Leaf</tissue>
    </source>
</reference>
<dbReference type="PANTHER" id="PTHR47481">
    <property type="match status" value="1"/>
</dbReference>
<organism evidence="1 2">
    <name type="scientific">Dendrobium nobile</name>
    <name type="common">Orchid</name>
    <dbReference type="NCBI Taxonomy" id="94219"/>
    <lineage>
        <taxon>Eukaryota</taxon>
        <taxon>Viridiplantae</taxon>
        <taxon>Streptophyta</taxon>
        <taxon>Embryophyta</taxon>
        <taxon>Tracheophyta</taxon>
        <taxon>Spermatophyta</taxon>
        <taxon>Magnoliopsida</taxon>
        <taxon>Liliopsida</taxon>
        <taxon>Asparagales</taxon>
        <taxon>Orchidaceae</taxon>
        <taxon>Epidendroideae</taxon>
        <taxon>Malaxideae</taxon>
        <taxon>Dendrobiinae</taxon>
        <taxon>Dendrobium</taxon>
    </lineage>
</organism>
<dbReference type="Pfam" id="PF14223">
    <property type="entry name" value="Retrotran_gag_2"/>
    <property type="match status" value="1"/>
</dbReference>
<dbReference type="PANTHER" id="PTHR47481:SF22">
    <property type="entry name" value="RETROTRANSPOSON GAG DOMAIN-CONTAINING PROTEIN"/>
    <property type="match status" value="1"/>
</dbReference>